<feature type="region of interest" description="Disordered" evidence="1">
    <location>
        <begin position="69"/>
        <end position="192"/>
    </location>
</feature>
<feature type="compositionally biased region" description="Polar residues" evidence="1">
    <location>
        <begin position="100"/>
        <end position="109"/>
    </location>
</feature>
<evidence type="ECO:0000256" key="1">
    <source>
        <dbReference type="SAM" id="MobiDB-lite"/>
    </source>
</evidence>
<dbReference type="WBParaSite" id="L893_g17013.t2">
    <property type="protein sequence ID" value="L893_g17013.t2"/>
    <property type="gene ID" value="L893_g17013"/>
</dbReference>
<sequence>MERTRSGALWESALINRGPSGLTASERERVGTRAVICRREELWTPRTSRFVPVCTSKICGLRTRVASDKKVAMGGEGGEGTEEEDKDEYAATQAAKSPAPQYNCSSQISGKAREGEVARSSVASCSAKRKPGRRRSASSEIAASAVDGGASEDGGAEFGDASDGNATQLRRPSDKESKQKGRHLSSPLSGSPRITFSNQSCQRLVAVFLSTALLRSRKKVAWVTSCGTLHISKFAIVSRRLTTSLIAADRSKGDTISALPRFAPSCASWRSWSTFSKLHAGFILTHNGQPYRAVCEQAHECGVVKALTICNVPRIKLVGLNLAVTLSDMCQAAEQSASGQATTNRRPLASGAEKVRLKCCTVIQTPLDLTKRVRFTFVGAIGREFRRSEKNALPFNLPSENTLERNFKHDLLGHSTWLASPVILGLRMLWIQKDASIWLSLLATSVKQQNNPLVDRLRLCGHQVDRCCRFKAVFAIVSSNDAESSTFGIVGGKGPFAVLHRDPNTS</sequence>
<proteinExistence type="predicted"/>
<feature type="compositionally biased region" description="Basic residues" evidence="1">
    <location>
        <begin position="127"/>
        <end position="136"/>
    </location>
</feature>
<dbReference type="AlphaFoldDB" id="A0A1I7YJP0"/>
<name>A0A1I7YJP0_9BILA</name>
<evidence type="ECO:0000313" key="3">
    <source>
        <dbReference type="WBParaSite" id="L893_g17013.t2"/>
    </source>
</evidence>
<organism evidence="2 3">
    <name type="scientific">Steinernema glaseri</name>
    <dbReference type="NCBI Taxonomy" id="37863"/>
    <lineage>
        <taxon>Eukaryota</taxon>
        <taxon>Metazoa</taxon>
        <taxon>Ecdysozoa</taxon>
        <taxon>Nematoda</taxon>
        <taxon>Chromadorea</taxon>
        <taxon>Rhabditida</taxon>
        <taxon>Tylenchina</taxon>
        <taxon>Panagrolaimomorpha</taxon>
        <taxon>Strongyloidoidea</taxon>
        <taxon>Steinernematidae</taxon>
        <taxon>Steinernema</taxon>
    </lineage>
</organism>
<keyword evidence="2" id="KW-1185">Reference proteome</keyword>
<protein>
    <submittedName>
        <fullName evidence="3">RNA-directed DNA polymerase</fullName>
    </submittedName>
</protein>
<reference evidence="3" key="1">
    <citation type="submission" date="2016-11" db="UniProtKB">
        <authorList>
            <consortium name="WormBaseParasite"/>
        </authorList>
    </citation>
    <scope>IDENTIFICATION</scope>
</reference>
<accession>A0A1I7YJP0</accession>
<evidence type="ECO:0000313" key="2">
    <source>
        <dbReference type="Proteomes" id="UP000095287"/>
    </source>
</evidence>
<dbReference type="Proteomes" id="UP000095287">
    <property type="component" value="Unplaced"/>
</dbReference>